<dbReference type="InterPro" id="IPR024187">
    <property type="entry name" value="Sig_transdc_resp-reg_cit/mal"/>
</dbReference>
<dbReference type="PIRSF" id="PIRSF006171">
    <property type="entry name" value="RR_citrat_malat"/>
    <property type="match status" value="1"/>
</dbReference>
<keyword evidence="13" id="KW-1185">Reference proteome</keyword>
<protein>
    <recommendedName>
        <fullName evidence="9">Transcriptional regulatory protein</fullName>
    </recommendedName>
</protein>
<organism evidence="12 13">
    <name type="scientific">Kineosporia mesophila</name>
    <dbReference type="NCBI Taxonomy" id="566012"/>
    <lineage>
        <taxon>Bacteria</taxon>
        <taxon>Bacillati</taxon>
        <taxon>Actinomycetota</taxon>
        <taxon>Actinomycetes</taxon>
        <taxon>Kineosporiales</taxon>
        <taxon>Kineosporiaceae</taxon>
        <taxon>Kineosporia</taxon>
    </lineage>
</organism>
<accession>A0ABP6ZHP6</accession>
<keyword evidence="6 9" id="KW-0238">DNA-binding</keyword>
<dbReference type="InterPro" id="IPR001789">
    <property type="entry name" value="Sig_transdc_resp-reg_receiver"/>
</dbReference>
<feature type="domain" description="Response regulatory" evidence="11">
    <location>
        <begin position="7"/>
        <end position="123"/>
    </location>
</feature>
<dbReference type="EMBL" id="BAAAZO010000003">
    <property type="protein sequence ID" value="GAA3607357.1"/>
    <property type="molecule type" value="Genomic_DNA"/>
</dbReference>
<feature type="modified residue" description="4-aspartylphosphate" evidence="10">
    <location>
        <position position="58"/>
    </location>
</feature>
<dbReference type="SUPFAM" id="SSF52172">
    <property type="entry name" value="CheY-like"/>
    <property type="match status" value="1"/>
</dbReference>
<dbReference type="InterPro" id="IPR011006">
    <property type="entry name" value="CheY-like_superfamily"/>
</dbReference>
<evidence type="ECO:0000256" key="1">
    <source>
        <dbReference type="ARBA" id="ARBA00004496"/>
    </source>
</evidence>
<evidence type="ECO:0000256" key="7">
    <source>
        <dbReference type="ARBA" id="ARBA00023159"/>
    </source>
</evidence>
<evidence type="ECO:0000256" key="8">
    <source>
        <dbReference type="ARBA" id="ARBA00023163"/>
    </source>
</evidence>
<keyword evidence="7 9" id="KW-0010">Activator</keyword>
<evidence type="ECO:0000256" key="9">
    <source>
        <dbReference type="PIRNR" id="PIRNR006171"/>
    </source>
</evidence>
<dbReference type="PANTHER" id="PTHR45526:SF1">
    <property type="entry name" value="TRANSCRIPTIONAL REGULATORY PROTEIN DCUR-RELATED"/>
    <property type="match status" value="1"/>
</dbReference>
<dbReference type="InterPro" id="IPR051271">
    <property type="entry name" value="2C-system_Tx_regulators"/>
</dbReference>
<sequence>MSAAPIRTLVVEDDELAARAHAEYVRRLPRFSVVGVARTGAAALHEVTHQSVDLVLLDMNLPDLHGLEVHRIMRARGVEADVIAVTSARDLAVVRGAVANGVAQYLLKPFTFATLRDRLTSYADFRAQVTSVAGDEIDQREVDRMLGDLRGGSSEQQLPKGMSTDSLERVIGTLRSSDGALTAMGAAEAVGMSRVGVRRYLEYLVETGLAQRGSRYGGAGRPEIEYRWRGAP</sequence>
<dbReference type="Proteomes" id="UP001501074">
    <property type="component" value="Unassembled WGS sequence"/>
</dbReference>
<dbReference type="InterPro" id="IPR036390">
    <property type="entry name" value="WH_DNA-bd_sf"/>
</dbReference>
<proteinExistence type="predicted"/>
<gene>
    <name evidence="12" type="ORF">GCM10022223_24180</name>
</gene>
<dbReference type="CDD" id="cd19925">
    <property type="entry name" value="REC_citrate_TCS"/>
    <property type="match status" value="1"/>
</dbReference>
<keyword evidence="3 10" id="KW-0597">Phosphoprotein</keyword>
<name>A0ABP6ZHP6_9ACTN</name>
<evidence type="ECO:0000256" key="5">
    <source>
        <dbReference type="ARBA" id="ARBA00023015"/>
    </source>
</evidence>
<evidence type="ECO:0000259" key="11">
    <source>
        <dbReference type="PROSITE" id="PS50110"/>
    </source>
</evidence>
<dbReference type="Pfam" id="PF00072">
    <property type="entry name" value="Response_reg"/>
    <property type="match status" value="1"/>
</dbReference>
<keyword evidence="2 9" id="KW-0963">Cytoplasm</keyword>
<evidence type="ECO:0000256" key="6">
    <source>
        <dbReference type="ARBA" id="ARBA00023125"/>
    </source>
</evidence>
<comment type="subcellular location">
    <subcellularLocation>
        <location evidence="1 9">Cytoplasm</location>
    </subcellularLocation>
</comment>
<evidence type="ECO:0000256" key="4">
    <source>
        <dbReference type="ARBA" id="ARBA00023012"/>
    </source>
</evidence>
<dbReference type="PANTHER" id="PTHR45526">
    <property type="entry name" value="TRANSCRIPTIONAL REGULATORY PROTEIN DPIA"/>
    <property type="match status" value="1"/>
</dbReference>
<dbReference type="Gene3D" id="3.40.50.2300">
    <property type="match status" value="1"/>
</dbReference>
<evidence type="ECO:0000313" key="13">
    <source>
        <dbReference type="Proteomes" id="UP001501074"/>
    </source>
</evidence>
<evidence type="ECO:0000256" key="10">
    <source>
        <dbReference type="PROSITE-ProRule" id="PRU00169"/>
    </source>
</evidence>
<evidence type="ECO:0000256" key="2">
    <source>
        <dbReference type="ARBA" id="ARBA00022490"/>
    </source>
</evidence>
<dbReference type="RefSeq" id="WP_231488332.1">
    <property type="nucleotide sequence ID" value="NZ_BAAAZO010000003.1"/>
</dbReference>
<reference evidence="13" key="1">
    <citation type="journal article" date="2019" name="Int. J. Syst. Evol. Microbiol.">
        <title>The Global Catalogue of Microorganisms (GCM) 10K type strain sequencing project: providing services to taxonomists for standard genome sequencing and annotation.</title>
        <authorList>
            <consortium name="The Broad Institute Genomics Platform"/>
            <consortium name="The Broad Institute Genome Sequencing Center for Infectious Disease"/>
            <person name="Wu L."/>
            <person name="Ma J."/>
        </authorList>
    </citation>
    <scope>NUCLEOTIDE SEQUENCE [LARGE SCALE GENOMIC DNA]</scope>
    <source>
        <strain evidence="13">JCM 16902</strain>
    </source>
</reference>
<dbReference type="SMART" id="SM00448">
    <property type="entry name" value="REC"/>
    <property type="match status" value="1"/>
</dbReference>
<evidence type="ECO:0000256" key="3">
    <source>
        <dbReference type="ARBA" id="ARBA00022553"/>
    </source>
</evidence>
<dbReference type="SUPFAM" id="SSF46785">
    <property type="entry name" value="Winged helix' DNA-binding domain"/>
    <property type="match status" value="1"/>
</dbReference>
<dbReference type="PROSITE" id="PS50110">
    <property type="entry name" value="RESPONSE_REGULATORY"/>
    <property type="match status" value="1"/>
</dbReference>
<evidence type="ECO:0000313" key="12">
    <source>
        <dbReference type="EMBL" id="GAA3607357.1"/>
    </source>
</evidence>
<keyword evidence="8 9" id="KW-0804">Transcription</keyword>
<comment type="caution">
    <text evidence="12">The sequence shown here is derived from an EMBL/GenBank/DDBJ whole genome shotgun (WGS) entry which is preliminary data.</text>
</comment>
<keyword evidence="5 9" id="KW-0805">Transcription regulation</keyword>
<keyword evidence="4 9" id="KW-0902">Two-component regulatory system</keyword>